<evidence type="ECO:0000256" key="2">
    <source>
        <dbReference type="ARBA" id="ARBA00004370"/>
    </source>
</evidence>
<evidence type="ECO:0000256" key="6">
    <source>
        <dbReference type="ARBA" id="ARBA00022827"/>
    </source>
</evidence>
<keyword evidence="12 14" id="KW-0830">Ubiquinone</keyword>
<gene>
    <name evidence="17" type="primary">etfO</name>
    <name evidence="17" type="ordered locus">HRM2_38470</name>
</gene>
<dbReference type="Pfam" id="PF05187">
    <property type="entry name" value="Fer4_ETF_QO"/>
    <property type="match status" value="1"/>
</dbReference>
<evidence type="ECO:0000259" key="15">
    <source>
        <dbReference type="Pfam" id="PF05187"/>
    </source>
</evidence>
<comment type="function">
    <text evidence="14">Accepts electrons from ETF and reduces ubiquinone.</text>
</comment>
<dbReference type="RefSeq" id="WP_015905651.1">
    <property type="nucleotide sequence ID" value="NC_012108.1"/>
</dbReference>
<evidence type="ECO:0000259" key="16">
    <source>
        <dbReference type="Pfam" id="PF21162"/>
    </source>
</evidence>
<comment type="catalytic activity">
    <reaction evidence="14">
        <text>a ubiquinone + reduced [electron-transfer flavoprotein] = a ubiquinol + oxidized [electron-transfer flavoprotein] + H(+)</text>
        <dbReference type="Rhea" id="RHEA:24052"/>
        <dbReference type="Rhea" id="RHEA-COMP:9565"/>
        <dbReference type="Rhea" id="RHEA-COMP:9566"/>
        <dbReference type="Rhea" id="RHEA-COMP:10685"/>
        <dbReference type="Rhea" id="RHEA-COMP:10686"/>
        <dbReference type="ChEBI" id="CHEBI:15378"/>
        <dbReference type="ChEBI" id="CHEBI:16389"/>
        <dbReference type="ChEBI" id="CHEBI:17976"/>
        <dbReference type="ChEBI" id="CHEBI:57692"/>
        <dbReference type="ChEBI" id="CHEBI:58307"/>
        <dbReference type="EC" id="1.5.5.1"/>
    </reaction>
</comment>
<dbReference type="eggNOG" id="COG0644">
    <property type="taxonomic scope" value="Bacteria"/>
</dbReference>
<dbReference type="InterPro" id="IPR040156">
    <property type="entry name" value="ETF-QO"/>
</dbReference>
<evidence type="ECO:0000256" key="11">
    <source>
        <dbReference type="ARBA" id="ARBA00023014"/>
    </source>
</evidence>
<dbReference type="SUPFAM" id="SSF51905">
    <property type="entry name" value="FAD/NAD(P)-binding domain"/>
    <property type="match status" value="1"/>
</dbReference>
<accession>C0QAX2</accession>
<dbReference type="GO" id="GO:0004174">
    <property type="term" value="F:electron-transferring-flavoprotein dehydrogenase activity"/>
    <property type="evidence" value="ECO:0007669"/>
    <property type="project" value="UniProtKB-UniRule"/>
</dbReference>
<organism evidence="17 18">
    <name type="scientific">Desulforapulum autotrophicum (strain ATCC 43914 / DSM 3382 / VKM B-1955 / HRM2)</name>
    <name type="common">Desulfobacterium autotrophicum</name>
    <dbReference type="NCBI Taxonomy" id="177437"/>
    <lineage>
        <taxon>Bacteria</taxon>
        <taxon>Pseudomonadati</taxon>
        <taxon>Thermodesulfobacteriota</taxon>
        <taxon>Desulfobacteria</taxon>
        <taxon>Desulfobacterales</taxon>
        <taxon>Desulfobacteraceae</taxon>
        <taxon>Desulforapulum</taxon>
    </lineage>
</organism>
<evidence type="ECO:0000256" key="12">
    <source>
        <dbReference type="ARBA" id="ARBA00023075"/>
    </source>
</evidence>
<evidence type="ECO:0000256" key="14">
    <source>
        <dbReference type="RuleBase" id="RU366068"/>
    </source>
</evidence>
<keyword evidence="9 14" id="KW-0560">Oxidoreductase</keyword>
<protein>
    <recommendedName>
        <fullName evidence="14">Electron transfer flavoprotein-ubiquinone oxidoreductase</fullName>
        <shortName evidence="14">ETF-QO</shortName>
        <ecNumber evidence="14">1.5.5.1</ecNumber>
    </recommendedName>
</protein>
<keyword evidence="11 14" id="KW-0411">Iron-sulfur</keyword>
<dbReference type="EC" id="1.5.5.1" evidence="14"/>
<keyword evidence="7" id="KW-0809">Transit peptide</keyword>
<comment type="cofactor">
    <cofactor evidence="14">
        <name>[4Fe-4S] cluster</name>
        <dbReference type="ChEBI" id="CHEBI:49883"/>
    </cofactor>
    <text evidence="14">Binds 1 [4Fe-4S] cluster.</text>
</comment>
<dbReference type="PANTHER" id="PTHR10617:SF107">
    <property type="entry name" value="ELECTRON TRANSFER FLAVOPROTEIN-UBIQUINONE OXIDOREDUCTASE, MITOCHONDRIAL"/>
    <property type="match status" value="1"/>
</dbReference>
<dbReference type="GO" id="GO:0016020">
    <property type="term" value="C:membrane"/>
    <property type="evidence" value="ECO:0007669"/>
    <property type="project" value="UniProtKB-SubCell"/>
</dbReference>
<dbReference type="AlphaFoldDB" id="C0QAX2"/>
<sequence>MTPERDQINFDVLFVGGGPANLAGAIHLMNLAAEKNLELEVALIEKGKQIGSHALSGAVFNPKALEELIPDYLDKGFPSEKKVREDRLFFLTEKGSHALPWTPPAMRNKGFHTVSLSKLNRWMAEIAESLGVCIFSGFAGKEVLFANDGTTVIGVRTGDKGLDRDGKPKKNFEPGIDLIAKATIFGEGPRGSLVEEINRKMGIFPKEVPQTFETGIKEVIQLPEDNFFSTSPFNDIHTMGYPLGLNTPGGGFIYEMDDNRVTLGFITGLCYDDPMLDIYDEFIKFKSHPLITRIISQGKVVEQGARTISSSGYYGLPKLAVNGAMFVGGCAGIQNLPALKGIHVSMKSGMLAAQAAIKAIENKNFTLESLGLYTELFNRSWIKEELFEGRNFAQALAQKGIAKLVHLGAQTVTNGRGIVDPMPFHGEDYSTLKPFKTKNGIKKVNESPYDGELYVDKLTGVYLSKTMHREDQPCHLIVHDQSICVTECYERYRNPCIRFCPGNVYEMDTDEETGKRRLKLNPSNCLHCKTCEIKDPFQNILWTCPEGGDGPNYTVL</sequence>
<evidence type="ECO:0000256" key="9">
    <source>
        <dbReference type="ARBA" id="ARBA00023002"/>
    </source>
</evidence>
<name>C0QAX2_DESAH</name>
<dbReference type="Proteomes" id="UP000000442">
    <property type="component" value="Chromosome"/>
</dbReference>
<feature type="domain" description="ETF-QO/FixX C-terminal" evidence="15">
    <location>
        <begin position="451"/>
        <end position="554"/>
    </location>
</feature>
<evidence type="ECO:0000256" key="3">
    <source>
        <dbReference type="ARBA" id="ARBA00022448"/>
    </source>
</evidence>
<evidence type="ECO:0000313" key="18">
    <source>
        <dbReference type="Proteomes" id="UP000000442"/>
    </source>
</evidence>
<dbReference type="SUPFAM" id="SSF54862">
    <property type="entry name" value="4Fe-4S ferredoxins"/>
    <property type="match status" value="1"/>
</dbReference>
<dbReference type="Gene3D" id="3.30.70.20">
    <property type="match status" value="1"/>
</dbReference>
<dbReference type="HOGENOM" id="CLU_009667_4_1_7"/>
<evidence type="ECO:0000256" key="13">
    <source>
        <dbReference type="ARBA" id="ARBA00023136"/>
    </source>
</evidence>
<dbReference type="OrthoDB" id="9799983at2"/>
<dbReference type="STRING" id="177437.HRM2_38470"/>
<evidence type="ECO:0000256" key="5">
    <source>
        <dbReference type="ARBA" id="ARBA00022723"/>
    </source>
</evidence>
<evidence type="ECO:0000256" key="8">
    <source>
        <dbReference type="ARBA" id="ARBA00022982"/>
    </source>
</evidence>
<keyword evidence="6 14" id="KW-0274">FAD</keyword>
<evidence type="ECO:0000256" key="7">
    <source>
        <dbReference type="ARBA" id="ARBA00022946"/>
    </source>
</evidence>
<comment type="subcellular location">
    <subcellularLocation>
        <location evidence="2">Membrane</location>
    </subcellularLocation>
</comment>
<evidence type="ECO:0000256" key="1">
    <source>
        <dbReference type="ARBA" id="ARBA00001974"/>
    </source>
</evidence>
<evidence type="ECO:0000313" key="17">
    <source>
        <dbReference type="EMBL" id="ACN16905.1"/>
    </source>
</evidence>
<comment type="cofactor">
    <cofactor evidence="1 14">
        <name>FAD</name>
        <dbReference type="ChEBI" id="CHEBI:57692"/>
    </cofactor>
</comment>
<proteinExistence type="predicted"/>
<dbReference type="eggNOG" id="COG2440">
    <property type="taxonomic scope" value="Bacteria"/>
</dbReference>
<dbReference type="SUPFAM" id="SSF54373">
    <property type="entry name" value="FAD-linked reductases, C-terminal domain"/>
    <property type="match status" value="1"/>
</dbReference>
<keyword evidence="4 14" id="KW-0285">Flavoprotein</keyword>
<evidence type="ECO:0000256" key="10">
    <source>
        <dbReference type="ARBA" id="ARBA00023004"/>
    </source>
</evidence>
<keyword evidence="5 14" id="KW-0479">Metal-binding</keyword>
<dbReference type="GO" id="GO:0051539">
    <property type="term" value="F:4 iron, 4 sulfur cluster binding"/>
    <property type="evidence" value="ECO:0007669"/>
    <property type="project" value="UniProtKB-UniRule"/>
</dbReference>
<keyword evidence="8 14" id="KW-0249">Electron transport</keyword>
<dbReference type="Gene3D" id="3.50.50.60">
    <property type="entry name" value="FAD/NAD(P)-binding domain"/>
    <property type="match status" value="1"/>
</dbReference>
<keyword evidence="10 14" id="KW-0408">Iron</keyword>
<keyword evidence="3 14" id="KW-0813">Transport</keyword>
<dbReference type="KEGG" id="dat:HRM2_38470"/>
<dbReference type="EMBL" id="CP001087">
    <property type="protein sequence ID" value="ACN16905.1"/>
    <property type="molecule type" value="Genomic_DNA"/>
</dbReference>
<dbReference type="PANTHER" id="PTHR10617">
    <property type="entry name" value="ELECTRON TRANSFER FLAVOPROTEIN-UBIQUINONE OXIDOREDUCTASE"/>
    <property type="match status" value="1"/>
</dbReference>
<dbReference type="InterPro" id="IPR049398">
    <property type="entry name" value="ETF-QO/FixC_UQ-bd"/>
</dbReference>
<dbReference type="InterPro" id="IPR007859">
    <property type="entry name" value="ETF-QO/FixX_C"/>
</dbReference>
<dbReference type="Gene3D" id="3.30.9.90">
    <property type="match status" value="1"/>
</dbReference>
<dbReference type="GO" id="GO:0046872">
    <property type="term" value="F:metal ion binding"/>
    <property type="evidence" value="ECO:0007669"/>
    <property type="project" value="UniProtKB-KW"/>
</dbReference>
<evidence type="ECO:0000256" key="4">
    <source>
        <dbReference type="ARBA" id="ARBA00022630"/>
    </source>
</evidence>
<dbReference type="InterPro" id="IPR036188">
    <property type="entry name" value="FAD/NAD-bd_sf"/>
</dbReference>
<dbReference type="FunFam" id="3.30.70.20:FF:000015">
    <property type="entry name" value="Electron transfer flavoprotein-ubiquinone oxidoreductase"/>
    <property type="match status" value="1"/>
</dbReference>
<reference evidence="17 18" key="1">
    <citation type="journal article" date="2009" name="Environ. Microbiol.">
        <title>Genome sequence of Desulfobacterium autotrophicum HRM2, a marine sulfate reducer oxidizing organic carbon completely to carbon dioxide.</title>
        <authorList>
            <person name="Strittmatter A.W."/>
            <person name="Liesegang H."/>
            <person name="Rabus R."/>
            <person name="Decker I."/>
            <person name="Amann J."/>
            <person name="Andres S."/>
            <person name="Henne A."/>
            <person name="Fricke W.F."/>
            <person name="Martinez-Arias R."/>
            <person name="Bartels D."/>
            <person name="Goesmann A."/>
            <person name="Krause L."/>
            <person name="Puehler A."/>
            <person name="Klenk H.P."/>
            <person name="Richter M."/>
            <person name="Schuler M."/>
            <person name="Gloeckner F.O."/>
            <person name="Meyerdierks A."/>
            <person name="Gottschalk G."/>
            <person name="Amann R."/>
        </authorList>
    </citation>
    <scope>NUCLEOTIDE SEQUENCE [LARGE SCALE GENOMIC DNA]</scope>
    <source>
        <strain evidence="18">ATCC 43914 / DSM 3382 / HRM2</strain>
    </source>
</reference>
<feature type="domain" description="ETF-QO/FixC ubiquinone-binding" evidence="16">
    <location>
        <begin position="212"/>
        <end position="308"/>
    </location>
</feature>
<dbReference type="Pfam" id="PF21162">
    <property type="entry name" value="ETFQO_UQ-bd"/>
    <property type="match status" value="1"/>
</dbReference>
<keyword evidence="13" id="KW-0472">Membrane</keyword>
<keyword evidence="18" id="KW-1185">Reference proteome</keyword>